<accession>A0A059F034</accession>
<sequence>MSNKFLKKKIEVKFLEMSTIQTQYIIFCIFNIIEMAIFVIYTKIEIRYYEIQGIRKPNIFVYNILAFFFNNLVGFLSISFALLTDNYTAFILYFYWSINVLSFAFVFSMYSPNGYIYLGYIVVTIAEIWFITYYRRSLSRDMLFRRNRRVGSNLNLKNALRVSYKLIRSKILRELLEWWLIIFC</sequence>
<keyword evidence="1" id="KW-1133">Transmembrane helix</keyword>
<organism evidence="2 3">
    <name type="scientific">Anncaliia algerae PRA339</name>
    <dbReference type="NCBI Taxonomy" id="1288291"/>
    <lineage>
        <taxon>Eukaryota</taxon>
        <taxon>Fungi</taxon>
        <taxon>Fungi incertae sedis</taxon>
        <taxon>Microsporidia</taxon>
        <taxon>Tubulinosematoidea</taxon>
        <taxon>Tubulinosematidae</taxon>
        <taxon>Anncaliia</taxon>
    </lineage>
</organism>
<feature type="transmembrane region" description="Helical" evidence="1">
    <location>
        <begin position="116"/>
        <end position="134"/>
    </location>
</feature>
<evidence type="ECO:0000313" key="2">
    <source>
        <dbReference type="EMBL" id="KCZ80359.1"/>
    </source>
</evidence>
<dbReference type="Proteomes" id="UP000030655">
    <property type="component" value="Unassembled WGS sequence"/>
</dbReference>
<feature type="transmembrane region" description="Helical" evidence="1">
    <location>
        <begin position="21"/>
        <end position="41"/>
    </location>
</feature>
<keyword evidence="3" id="KW-1185">Reference proteome</keyword>
<reference evidence="2 3" key="2">
    <citation type="submission" date="2014-03" db="EMBL/GenBank/DDBJ databases">
        <title>The Genome Sequence of Anncaliia algerae insect isolate PRA339.</title>
        <authorList>
            <consortium name="The Broad Institute Genome Sequencing Platform"/>
            <consortium name="The Broad Institute Genome Sequencing Center for Infectious Disease"/>
            <person name="Cuomo C."/>
            <person name="Becnel J."/>
            <person name="Sanscrainte N."/>
            <person name="Walker B."/>
            <person name="Young S.K."/>
            <person name="Zeng Q."/>
            <person name="Gargeya S."/>
            <person name="Fitzgerald M."/>
            <person name="Haas B."/>
            <person name="Abouelleil A."/>
            <person name="Alvarado L."/>
            <person name="Arachchi H.M."/>
            <person name="Berlin A.M."/>
            <person name="Chapman S.B."/>
            <person name="Dewar J."/>
            <person name="Goldberg J."/>
            <person name="Griggs A."/>
            <person name="Gujja S."/>
            <person name="Hansen M."/>
            <person name="Howarth C."/>
            <person name="Imamovic A."/>
            <person name="Larimer J."/>
            <person name="McCowan C."/>
            <person name="Murphy C."/>
            <person name="Neiman D."/>
            <person name="Pearson M."/>
            <person name="Priest M."/>
            <person name="Roberts A."/>
            <person name="Saif S."/>
            <person name="Shea T."/>
            <person name="Sisk P."/>
            <person name="Sykes S."/>
            <person name="Wortman J."/>
            <person name="Nusbaum C."/>
            <person name="Birren B."/>
        </authorList>
    </citation>
    <scope>NUCLEOTIDE SEQUENCE [LARGE SCALE GENOMIC DNA]</scope>
    <source>
        <strain evidence="2 3">PRA339</strain>
    </source>
</reference>
<dbReference type="EMBL" id="KK365185">
    <property type="protein sequence ID" value="KCZ80359.1"/>
    <property type="molecule type" value="Genomic_DNA"/>
</dbReference>
<keyword evidence="1" id="KW-0812">Transmembrane</keyword>
<dbReference type="AlphaFoldDB" id="A0A059F034"/>
<reference evidence="3" key="1">
    <citation type="submission" date="2013-02" db="EMBL/GenBank/DDBJ databases">
        <authorList>
            <consortium name="The Broad Institute Genome Sequencing Platform"/>
            <person name="Cuomo C."/>
            <person name="Becnel J."/>
            <person name="Sanscrainte N."/>
            <person name="Walker B."/>
            <person name="Young S.K."/>
            <person name="Zeng Q."/>
            <person name="Gargeya S."/>
            <person name="Fitzgerald M."/>
            <person name="Haas B."/>
            <person name="Abouelleil A."/>
            <person name="Alvarado L."/>
            <person name="Arachchi H.M."/>
            <person name="Berlin A.M."/>
            <person name="Chapman S.B."/>
            <person name="Dewar J."/>
            <person name="Goldberg J."/>
            <person name="Griggs A."/>
            <person name="Gujja S."/>
            <person name="Hansen M."/>
            <person name="Howarth C."/>
            <person name="Imamovic A."/>
            <person name="Larimer J."/>
            <person name="McCowan C."/>
            <person name="Murphy C."/>
            <person name="Neiman D."/>
            <person name="Pearson M."/>
            <person name="Priest M."/>
            <person name="Roberts A."/>
            <person name="Saif S."/>
            <person name="Shea T."/>
            <person name="Sisk P."/>
            <person name="Sykes S."/>
            <person name="Wortman J."/>
            <person name="Nusbaum C."/>
            <person name="Birren B."/>
        </authorList>
    </citation>
    <scope>NUCLEOTIDE SEQUENCE [LARGE SCALE GENOMIC DNA]</scope>
    <source>
        <strain evidence="3">PRA339</strain>
    </source>
</reference>
<keyword evidence="1" id="KW-0472">Membrane</keyword>
<feature type="transmembrane region" description="Helical" evidence="1">
    <location>
        <begin position="61"/>
        <end position="83"/>
    </location>
</feature>
<dbReference type="HOGENOM" id="CLU_126085_0_0_1"/>
<feature type="transmembrane region" description="Helical" evidence="1">
    <location>
        <begin position="90"/>
        <end position="110"/>
    </location>
</feature>
<evidence type="ECO:0000313" key="3">
    <source>
        <dbReference type="Proteomes" id="UP000030655"/>
    </source>
</evidence>
<gene>
    <name evidence="2" type="ORF">H312_02227</name>
</gene>
<proteinExistence type="predicted"/>
<dbReference type="OrthoDB" id="10289033at2759"/>
<dbReference type="VEuPathDB" id="MicrosporidiaDB:H312_02227"/>
<protein>
    <submittedName>
        <fullName evidence="2">Uncharacterized protein</fullName>
    </submittedName>
</protein>
<evidence type="ECO:0000256" key="1">
    <source>
        <dbReference type="SAM" id="Phobius"/>
    </source>
</evidence>
<name>A0A059F034_9MICR</name>